<evidence type="ECO:0000256" key="1">
    <source>
        <dbReference type="ARBA" id="ARBA00004496"/>
    </source>
</evidence>
<feature type="binding site" evidence="10">
    <location>
        <position position="249"/>
    </location>
    <ligand>
        <name>ATP</name>
        <dbReference type="ChEBI" id="CHEBI:30616"/>
    </ligand>
</feature>
<dbReference type="GO" id="GO:0004818">
    <property type="term" value="F:glutamate-tRNA ligase activity"/>
    <property type="evidence" value="ECO:0007669"/>
    <property type="project" value="UniProtKB-UniRule"/>
</dbReference>
<evidence type="ECO:0000256" key="4">
    <source>
        <dbReference type="ARBA" id="ARBA00022490"/>
    </source>
</evidence>
<dbReference type="Gene3D" id="3.40.50.620">
    <property type="entry name" value="HUPs"/>
    <property type="match status" value="1"/>
</dbReference>
<dbReference type="Pfam" id="PF00749">
    <property type="entry name" value="tRNA-synt_1c"/>
    <property type="match status" value="1"/>
</dbReference>
<keyword evidence="7 10" id="KW-0067">ATP-binding</keyword>
<protein>
    <recommendedName>
        <fullName evidence="10">Glutamate--tRNA ligase</fullName>
        <ecNumber evidence="10">6.1.1.17</ecNumber>
    </recommendedName>
    <alternativeName>
        <fullName evidence="10">Glutamyl-tRNA synthetase</fullName>
        <shortName evidence="10">GluRS</shortName>
    </alternativeName>
</protein>
<evidence type="ECO:0000313" key="14">
    <source>
        <dbReference type="Proteomes" id="UP000177328"/>
    </source>
</evidence>
<dbReference type="FunFam" id="3.40.50.620:FF:000007">
    <property type="entry name" value="Glutamate--tRNA ligase"/>
    <property type="match status" value="1"/>
</dbReference>
<dbReference type="Gene3D" id="1.10.8.70">
    <property type="entry name" value="Glutamate-tRNA synthetase, class I, anticodon-binding domain 1"/>
    <property type="match status" value="1"/>
</dbReference>
<dbReference type="InterPro" id="IPR020751">
    <property type="entry name" value="aa-tRNA-synth_I_codon-bd_sub2"/>
</dbReference>
<comment type="caution">
    <text evidence="13">The sequence shown here is derived from an EMBL/GenBank/DDBJ whole genome shotgun (WGS) entry which is preliminary data.</text>
</comment>
<dbReference type="Gene3D" id="1.10.10.350">
    <property type="match status" value="1"/>
</dbReference>
<comment type="similarity">
    <text evidence="2 10">Belongs to the class-I aminoacyl-tRNA synthetase family. Glutamate--tRNA ligase type 1 subfamily.</text>
</comment>
<feature type="domain" description="Glutamyl/glutaminyl-tRNA synthetase class Ib catalytic" evidence="11">
    <location>
        <begin position="5"/>
        <end position="315"/>
    </location>
</feature>
<evidence type="ECO:0000256" key="3">
    <source>
        <dbReference type="ARBA" id="ARBA00011245"/>
    </source>
</evidence>
<keyword evidence="5 10" id="KW-0436">Ligase</keyword>
<dbReference type="InterPro" id="IPR045462">
    <property type="entry name" value="aa-tRNA-synth_I_cd-bd"/>
</dbReference>
<evidence type="ECO:0000313" key="13">
    <source>
        <dbReference type="EMBL" id="OGE40149.1"/>
    </source>
</evidence>
<reference evidence="13 14" key="1">
    <citation type="journal article" date="2016" name="Nat. Commun.">
        <title>Thousands of microbial genomes shed light on interconnected biogeochemical processes in an aquifer system.</title>
        <authorList>
            <person name="Anantharaman K."/>
            <person name="Brown C.T."/>
            <person name="Hug L.A."/>
            <person name="Sharon I."/>
            <person name="Castelle C.J."/>
            <person name="Probst A.J."/>
            <person name="Thomas B.C."/>
            <person name="Singh A."/>
            <person name="Wilkins M.J."/>
            <person name="Karaoz U."/>
            <person name="Brodie E.L."/>
            <person name="Williams K.H."/>
            <person name="Hubbard S.S."/>
            <person name="Banfield J.F."/>
        </authorList>
    </citation>
    <scope>NUCLEOTIDE SEQUENCE [LARGE SCALE GENOMIC DNA]</scope>
</reference>
<dbReference type="GO" id="GO:0008270">
    <property type="term" value="F:zinc ion binding"/>
    <property type="evidence" value="ECO:0007669"/>
    <property type="project" value="InterPro"/>
</dbReference>
<evidence type="ECO:0000256" key="10">
    <source>
        <dbReference type="HAMAP-Rule" id="MF_00022"/>
    </source>
</evidence>
<dbReference type="AlphaFoldDB" id="A0A1F5KH23"/>
<dbReference type="PROSITE" id="PS00178">
    <property type="entry name" value="AA_TRNA_LIGASE_I"/>
    <property type="match status" value="1"/>
</dbReference>
<proteinExistence type="inferred from homology"/>
<dbReference type="InterPro" id="IPR008925">
    <property type="entry name" value="aa_tRNA-synth_I_cd-bd_sf"/>
</dbReference>
<evidence type="ECO:0000256" key="9">
    <source>
        <dbReference type="ARBA" id="ARBA00023146"/>
    </source>
</evidence>
<evidence type="ECO:0000256" key="2">
    <source>
        <dbReference type="ARBA" id="ARBA00007894"/>
    </source>
</evidence>
<keyword evidence="9 10" id="KW-0030">Aminoacyl-tRNA synthetase</keyword>
<gene>
    <name evidence="10" type="primary">gltX</name>
    <name evidence="13" type="ORF">A3D25_03720</name>
</gene>
<evidence type="ECO:0000259" key="12">
    <source>
        <dbReference type="Pfam" id="PF19269"/>
    </source>
</evidence>
<dbReference type="Proteomes" id="UP000177328">
    <property type="component" value="Unassembled WGS sequence"/>
</dbReference>
<dbReference type="GO" id="GO:0005524">
    <property type="term" value="F:ATP binding"/>
    <property type="evidence" value="ECO:0007669"/>
    <property type="project" value="UniProtKB-UniRule"/>
</dbReference>
<dbReference type="EC" id="6.1.1.17" evidence="10"/>
<evidence type="ECO:0000256" key="7">
    <source>
        <dbReference type="ARBA" id="ARBA00022840"/>
    </source>
</evidence>
<dbReference type="Pfam" id="PF19269">
    <property type="entry name" value="Anticodon_2"/>
    <property type="match status" value="1"/>
</dbReference>
<dbReference type="InterPro" id="IPR020058">
    <property type="entry name" value="Glu/Gln-tRNA-synth_Ib_cat-dom"/>
</dbReference>
<accession>A0A1F5KH23</accession>
<dbReference type="EMBL" id="MFDD01000014">
    <property type="protein sequence ID" value="OGE40149.1"/>
    <property type="molecule type" value="Genomic_DNA"/>
</dbReference>
<sequence length="475" mass="54700">MQAGVRVRMAPSPTGNLHLGTAYTTLFNYLYARRMGGSFILRIEDTDQARSNPEFEKNIIEGLKWLGLNWDEGPFHQIDRLPSYKSASERLIKSGKAYYCFCTSAELEVEKKKQQEGKRPIVYSGKCRSLTNQEVAKKLAENVKFVVRLRVPEGRGVVKFNDLLHGEISFDSNLLGDMVIMRGSGVPLYNFAVVVDDIDMNISHVLRGDDHISNTPKQILIFEALDADIPKFAHWPMILNPDRIGKLSKRANATSIEDFRKDGFLPETILNYFSLLGWTMPDDQEIISLQEMEETFDLSKMRLSGAAFNMEKLEWLNGEYIRKFTDDELTQRLQEYLVDHPDKQAIAQIVPLIKERIKKLSDFIPLTDFFFEKPEYDFEILKKLKIENIRDVLIEIKNKMESLPKPWSAKLFEQTFRDLAEELSLPVVSCFQLIRIAVSGKLVTPPLFESIEILGNIKTLERINDLILRFDSFDK</sequence>
<keyword evidence="8 10" id="KW-0648">Protein biosynthesis</keyword>
<comment type="function">
    <text evidence="10">Catalyzes the attachment of glutamate to tRNA(Glu) in a two-step reaction: glutamate is first activated by ATP to form Glu-AMP and then transferred to the acceptor end of tRNA(Glu).</text>
</comment>
<keyword evidence="6 10" id="KW-0547">Nucleotide-binding</keyword>
<dbReference type="InterPro" id="IPR033910">
    <property type="entry name" value="GluRS_core"/>
</dbReference>
<comment type="subcellular location">
    <subcellularLocation>
        <location evidence="1 10">Cytoplasm</location>
    </subcellularLocation>
</comment>
<keyword evidence="4 10" id="KW-0963">Cytoplasm</keyword>
<dbReference type="PANTHER" id="PTHR43311:SF2">
    <property type="entry name" value="GLUTAMATE--TRNA LIGASE, MITOCHONDRIAL-RELATED"/>
    <property type="match status" value="1"/>
</dbReference>
<dbReference type="GO" id="GO:0006424">
    <property type="term" value="P:glutamyl-tRNA aminoacylation"/>
    <property type="evidence" value="ECO:0007669"/>
    <property type="project" value="UniProtKB-UniRule"/>
</dbReference>
<dbReference type="HAMAP" id="MF_00022">
    <property type="entry name" value="Glu_tRNA_synth_type1"/>
    <property type="match status" value="1"/>
</dbReference>
<dbReference type="CDD" id="cd00808">
    <property type="entry name" value="GluRS_core"/>
    <property type="match status" value="1"/>
</dbReference>
<dbReference type="InterPro" id="IPR001412">
    <property type="entry name" value="aa-tRNA-synth_I_CS"/>
</dbReference>
<dbReference type="GO" id="GO:0000049">
    <property type="term" value="F:tRNA binding"/>
    <property type="evidence" value="ECO:0007669"/>
    <property type="project" value="InterPro"/>
</dbReference>
<evidence type="ECO:0000256" key="6">
    <source>
        <dbReference type="ARBA" id="ARBA00022741"/>
    </source>
</evidence>
<evidence type="ECO:0000256" key="5">
    <source>
        <dbReference type="ARBA" id="ARBA00022598"/>
    </source>
</evidence>
<feature type="short sequence motif" description="'HIGH' region" evidence="10">
    <location>
        <begin position="11"/>
        <end position="21"/>
    </location>
</feature>
<dbReference type="InterPro" id="IPR004527">
    <property type="entry name" value="Glu-tRNA-ligase_bac/mito"/>
</dbReference>
<dbReference type="InterPro" id="IPR000924">
    <property type="entry name" value="Glu/Gln-tRNA-synth"/>
</dbReference>
<organism evidence="13 14">
    <name type="scientific">Candidatus Daviesbacteria bacterium RIFCSPHIGHO2_02_FULL_43_12</name>
    <dbReference type="NCBI Taxonomy" id="1797776"/>
    <lineage>
        <taxon>Bacteria</taxon>
        <taxon>Candidatus Daviesiibacteriota</taxon>
    </lineage>
</organism>
<dbReference type="GO" id="GO:0005829">
    <property type="term" value="C:cytosol"/>
    <property type="evidence" value="ECO:0007669"/>
    <property type="project" value="TreeGrafter"/>
</dbReference>
<dbReference type="SUPFAM" id="SSF52374">
    <property type="entry name" value="Nucleotidylyl transferase"/>
    <property type="match status" value="1"/>
</dbReference>
<comment type="catalytic activity">
    <reaction evidence="10">
        <text>tRNA(Glu) + L-glutamate + ATP = L-glutamyl-tRNA(Glu) + AMP + diphosphate</text>
        <dbReference type="Rhea" id="RHEA:23540"/>
        <dbReference type="Rhea" id="RHEA-COMP:9663"/>
        <dbReference type="Rhea" id="RHEA-COMP:9680"/>
        <dbReference type="ChEBI" id="CHEBI:29985"/>
        <dbReference type="ChEBI" id="CHEBI:30616"/>
        <dbReference type="ChEBI" id="CHEBI:33019"/>
        <dbReference type="ChEBI" id="CHEBI:78442"/>
        <dbReference type="ChEBI" id="CHEBI:78520"/>
        <dbReference type="ChEBI" id="CHEBI:456215"/>
        <dbReference type="EC" id="6.1.1.17"/>
    </reaction>
</comment>
<dbReference type="PANTHER" id="PTHR43311">
    <property type="entry name" value="GLUTAMATE--TRNA LIGASE"/>
    <property type="match status" value="1"/>
</dbReference>
<dbReference type="InterPro" id="IPR014729">
    <property type="entry name" value="Rossmann-like_a/b/a_fold"/>
</dbReference>
<feature type="domain" description="Aminoacyl-tRNA synthetase class I anticodon-binding" evidence="12">
    <location>
        <begin position="328"/>
        <end position="466"/>
    </location>
</feature>
<evidence type="ECO:0000259" key="11">
    <source>
        <dbReference type="Pfam" id="PF00749"/>
    </source>
</evidence>
<name>A0A1F5KH23_9BACT</name>
<dbReference type="PRINTS" id="PR00987">
    <property type="entry name" value="TRNASYNTHGLU"/>
</dbReference>
<comment type="caution">
    <text evidence="10">Lacks conserved residue(s) required for the propagation of feature annotation.</text>
</comment>
<comment type="subunit">
    <text evidence="3 10">Monomer.</text>
</comment>
<dbReference type="InterPro" id="IPR020752">
    <property type="entry name" value="Glu-tRNA-synth_I_codon-bd_sub1"/>
</dbReference>
<dbReference type="SUPFAM" id="SSF48163">
    <property type="entry name" value="An anticodon-binding domain of class I aminoacyl-tRNA synthetases"/>
    <property type="match status" value="1"/>
</dbReference>
<dbReference type="NCBIfam" id="TIGR00464">
    <property type="entry name" value="gltX_bact"/>
    <property type="match status" value="1"/>
</dbReference>
<feature type="short sequence motif" description="'KMSKS' region" evidence="10">
    <location>
        <begin position="246"/>
        <end position="250"/>
    </location>
</feature>
<evidence type="ECO:0000256" key="8">
    <source>
        <dbReference type="ARBA" id="ARBA00022917"/>
    </source>
</evidence>
<dbReference type="InterPro" id="IPR049940">
    <property type="entry name" value="GluQ/Sye"/>
</dbReference>